<dbReference type="Proteomes" id="UP000325684">
    <property type="component" value="Unassembled WGS sequence"/>
</dbReference>
<accession>A0A5N3PJ32</accession>
<evidence type="ECO:0000256" key="2">
    <source>
        <dbReference type="ARBA" id="ARBA00022679"/>
    </source>
</evidence>
<dbReference type="Pfam" id="PF00534">
    <property type="entry name" value="Glycos_transf_1"/>
    <property type="match status" value="1"/>
</dbReference>
<dbReference type="GO" id="GO:0016757">
    <property type="term" value="F:glycosyltransferase activity"/>
    <property type="evidence" value="ECO:0007669"/>
    <property type="project" value="UniProtKB-KW"/>
</dbReference>
<dbReference type="PANTHER" id="PTHR12526:SF510">
    <property type="entry name" value="D-INOSITOL 3-PHOSPHATE GLYCOSYLTRANSFERASE"/>
    <property type="match status" value="1"/>
</dbReference>
<gene>
    <name evidence="4" type="ORF">FEZ63_00310</name>
</gene>
<dbReference type="EMBL" id="VCMV01000001">
    <property type="protein sequence ID" value="KAB0269747.1"/>
    <property type="molecule type" value="Genomic_DNA"/>
</dbReference>
<dbReference type="CDD" id="cd03801">
    <property type="entry name" value="GT4_PimA-like"/>
    <property type="match status" value="1"/>
</dbReference>
<evidence type="ECO:0000256" key="1">
    <source>
        <dbReference type="ARBA" id="ARBA00022676"/>
    </source>
</evidence>
<feature type="domain" description="Glycosyl transferase family 1" evidence="3">
    <location>
        <begin position="188"/>
        <end position="322"/>
    </location>
</feature>
<keyword evidence="2 4" id="KW-0808">Transferase</keyword>
<keyword evidence="5" id="KW-1185">Reference proteome</keyword>
<dbReference type="Gene3D" id="3.40.50.2000">
    <property type="entry name" value="Glycogen Phosphorylase B"/>
    <property type="match status" value="2"/>
</dbReference>
<dbReference type="PANTHER" id="PTHR12526">
    <property type="entry name" value="GLYCOSYLTRANSFERASE"/>
    <property type="match status" value="1"/>
</dbReference>
<evidence type="ECO:0000313" key="4">
    <source>
        <dbReference type="EMBL" id="KAB0269747.1"/>
    </source>
</evidence>
<dbReference type="InterPro" id="IPR001296">
    <property type="entry name" value="Glyco_trans_1"/>
</dbReference>
<dbReference type="SUPFAM" id="SSF53756">
    <property type="entry name" value="UDP-Glycosyltransferase/glycogen phosphorylase"/>
    <property type="match status" value="1"/>
</dbReference>
<dbReference type="AlphaFoldDB" id="A0A5N3PJ32"/>
<dbReference type="OrthoDB" id="5443996at2"/>
<proteinExistence type="predicted"/>
<name>A0A5N3PJ32_9HYPH</name>
<evidence type="ECO:0000259" key="3">
    <source>
        <dbReference type="Pfam" id="PF00534"/>
    </source>
</evidence>
<protein>
    <submittedName>
        <fullName evidence="4">Glycosyltransferase family 4 protein</fullName>
    </submittedName>
</protein>
<dbReference type="RefSeq" id="WP_150941640.1">
    <property type="nucleotide sequence ID" value="NZ_VCMV01000001.1"/>
</dbReference>
<keyword evidence="1" id="KW-0328">Glycosyltransferase</keyword>
<reference evidence="4 5" key="1">
    <citation type="journal article" date="2019" name="Microorganisms">
        <title>Genome Insights into the Novel Species Microvirga brassicacearum, a Rapeseed Endophyte with Biotechnological Potential.</title>
        <authorList>
            <person name="Jimenez-Gomez A."/>
            <person name="Saati-Santamaria Z."/>
            <person name="Igual J.M."/>
            <person name="Rivas R."/>
            <person name="Mateos P.F."/>
            <person name="Garcia-Fraile P."/>
        </authorList>
    </citation>
    <scope>NUCLEOTIDE SEQUENCE [LARGE SCALE GENOMIC DNA]</scope>
    <source>
        <strain evidence="4 5">CDVBN77</strain>
    </source>
</reference>
<organism evidence="4 5">
    <name type="scientific">Microvirga brassicacearum</name>
    <dbReference type="NCBI Taxonomy" id="2580413"/>
    <lineage>
        <taxon>Bacteria</taxon>
        <taxon>Pseudomonadati</taxon>
        <taxon>Pseudomonadota</taxon>
        <taxon>Alphaproteobacteria</taxon>
        <taxon>Hyphomicrobiales</taxon>
        <taxon>Methylobacteriaceae</taxon>
        <taxon>Microvirga</taxon>
    </lineage>
</organism>
<sequence>MARLLLKALRMAGFSPFVASHLRTHDKHGDGAFQEHVRQESLAEAERLIAHYRGLPTAERPALWFTYHVYYKAPDWIGPCVADALHIPYVVAEGSRASKRSDGPWSLTHRGAEQALDRADLIFGMTAMDQPALQAAKPVHQTLVDLPPFLDETEWGTSSARAPRVGAAPRLLTVAMMRKGDKFESYRILSKALVQLRHLPWHLDIAGDGEARGEVEALFAPLEPRLRFHGQCEATELRDLYQHADIIVWPAVNEAYGMALLEAQLFGNPVVAGNFGGVGSVVQNGRTGVLTPPGDIDLFAKAIGALIEDSATRHRMGEAARAFVTGERTLVRAAMRLRDAMLPLSGGSAA</sequence>
<comment type="caution">
    <text evidence="4">The sequence shown here is derived from an EMBL/GenBank/DDBJ whole genome shotgun (WGS) entry which is preliminary data.</text>
</comment>
<evidence type="ECO:0000313" key="5">
    <source>
        <dbReference type="Proteomes" id="UP000325684"/>
    </source>
</evidence>